<accession>E3MM39</accession>
<dbReference type="GO" id="GO:0005739">
    <property type="term" value="C:mitochondrion"/>
    <property type="evidence" value="ECO:0007669"/>
    <property type="project" value="TreeGrafter"/>
</dbReference>
<sequence>MLPRLAKSSLIQQVRGVSAIANAEPSGPSIQTSIPGPRSKELKQEMDKVHQTTSVRFHVDYEKSFGNYVVDADGNTLLDVYTQISSLPLGYNHPDLVKVASSPQLITSLVSRPALGSFPRTDFADGISHALTSIAPKGLKAVQTMLCGTSANENAIKTAFIWYQAQRRGGLGPDALHLESCMTQQKPGTPNLSVMGFEGAFHGRSLCMLSNQCLISINYSFQVDIPAFDWPIAKFPRYKYPLAQNSAYNKKQDQECLADVEAKIAEWKRRDNDVAAIIVEPIQAEGGDHYGSPAFFQGLRDVTAKHGIVFIVDEVQTGGGATGDVWAHDHWNLSSPPDIVTFSKKLLTGGYFYGEHLRVKEAYRIYNTWMGDPTKLLLLEKAVEVIKRDGLIEQSRSVGAEFQKRLGELQASSGGKLDQARGRGTFAAVDFPSGSLRDKFVDLAISNGLHCGGCGDKSLRFRPSLVYTKKHLDLTFDLLDKTLKQL</sequence>
<dbReference type="STRING" id="31234.E3MM39"/>
<dbReference type="GO" id="GO:0034386">
    <property type="term" value="F:4-aminobutyrate:2-oxoglutarate transaminase activity"/>
    <property type="evidence" value="ECO:0007669"/>
    <property type="project" value="UniProtKB-EC"/>
</dbReference>
<comment type="cofactor">
    <cofactor evidence="1">
        <name>pyridoxal 5'-phosphate</name>
        <dbReference type="ChEBI" id="CHEBI:597326"/>
    </cofactor>
</comment>
<dbReference type="PIRSF" id="PIRSF000521">
    <property type="entry name" value="Transaminase_4ab_Lys_Orn"/>
    <property type="match status" value="1"/>
</dbReference>
<dbReference type="InterPro" id="IPR005814">
    <property type="entry name" value="Aminotrans_3"/>
</dbReference>
<dbReference type="Gene3D" id="3.40.640.10">
    <property type="entry name" value="Type I PLP-dependent aspartate aminotransferase-like (Major domain)"/>
    <property type="match status" value="1"/>
</dbReference>
<dbReference type="InParanoid" id="E3MM39"/>
<keyword evidence="3" id="KW-0032">Aminotransferase</keyword>
<dbReference type="InterPro" id="IPR015424">
    <property type="entry name" value="PyrdxlP-dep_Trfase"/>
</dbReference>
<evidence type="ECO:0000313" key="9">
    <source>
        <dbReference type="Proteomes" id="UP000008281"/>
    </source>
</evidence>
<keyword evidence="9" id="KW-1185">Reference proteome</keyword>
<evidence type="ECO:0000256" key="4">
    <source>
        <dbReference type="ARBA" id="ARBA00022679"/>
    </source>
</evidence>
<comment type="similarity">
    <text evidence="2 7">Belongs to the class-III pyridoxal-phosphate-dependent aminotransferase family.</text>
</comment>
<dbReference type="Proteomes" id="UP000008281">
    <property type="component" value="Unassembled WGS sequence"/>
</dbReference>
<dbReference type="PROSITE" id="PS00600">
    <property type="entry name" value="AA_TRANSFER_CLASS_3"/>
    <property type="match status" value="1"/>
</dbReference>
<dbReference type="GO" id="GO:0009450">
    <property type="term" value="P:gamma-aminobutyric acid catabolic process"/>
    <property type="evidence" value="ECO:0007669"/>
    <property type="project" value="TreeGrafter"/>
</dbReference>
<dbReference type="GO" id="GO:0030170">
    <property type="term" value="F:pyridoxal phosphate binding"/>
    <property type="evidence" value="ECO:0007669"/>
    <property type="project" value="InterPro"/>
</dbReference>
<dbReference type="OMA" id="GLMCAFD"/>
<reference evidence="8" key="1">
    <citation type="submission" date="2007-07" db="EMBL/GenBank/DDBJ databases">
        <title>PCAP assembly of the Caenorhabditis remanei genome.</title>
        <authorList>
            <consortium name="The Caenorhabditis remanei Sequencing Consortium"/>
            <person name="Wilson R.K."/>
        </authorList>
    </citation>
    <scope>NUCLEOTIDE SEQUENCE [LARGE SCALE GENOMIC DNA]</scope>
    <source>
        <strain evidence="8">PB4641</strain>
    </source>
</reference>
<protein>
    <submittedName>
        <fullName evidence="8">CRE-GTA-1 protein</fullName>
    </submittedName>
</protein>
<proteinExistence type="inferred from homology"/>
<dbReference type="PANTHER" id="PTHR43206">
    <property type="entry name" value="AMINOTRANSFERASE"/>
    <property type="match status" value="1"/>
</dbReference>
<evidence type="ECO:0000256" key="5">
    <source>
        <dbReference type="ARBA" id="ARBA00022898"/>
    </source>
</evidence>
<evidence type="ECO:0000256" key="3">
    <source>
        <dbReference type="ARBA" id="ARBA00022576"/>
    </source>
</evidence>
<evidence type="ECO:0000256" key="1">
    <source>
        <dbReference type="ARBA" id="ARBA00001933"/>
    </source>
</evidence>
<organism evidence="9">
    <name type="scientific">Caenorhabditis remanei</name>
    <name type="common">Caenorhabditis vulgaris</name>
    <dbReference type="NCBI Taxonomy" id="31234"/>
    <lineage>
        <taxon>Eukaryota</taxon>
        <taxon>Metazoa</taxon>
        <taxon>Ecdysozoa</taxon>
        <taxon>Nematoda</taxon>
        <taxon>Chromadorea</taxon>
        <taxon>Rhabditida</taxon>
        <taxon>Rhabditina</taxon>
        <taxon>Rhabditomorpha</taxon>
        <taxon>Rhabditoidea</taxon>
        <taxon>Rhabditidae</taxon>
        <taxon>Peloderinae</taxon>
        <taxon>Caenorhabditis</taxon>
    </lineage>
</organism>
<evidence type="ECO:0000256" key="2">
    <source>
        <dbReference type="ARBA" id="ARBA00008954"/>
    </source>
</evidence>
<gene>
    <name evidence="8" type="primary">Cre-gta-1</name>
    <name evidence="8" type="ORF">CRE_29904</name>
</gene>
<dbReference type="AlphaFoldDB" id="E3MM39"/>
<dbReference type="InterPro" id="IPR049704">
    <property type="entry name" value="Aminotrans_3_PPA_site"/>
</dbReference>
<dbReference type="InterPro" id="IPR015422">
    <property type="entry name" value="PyrdxlP-dep_Trfase_small"/>
</dbReference>
<dbReference type="PANTHER" id="PTHR43206:SF1">
    <property type="entry name" value="4-AMINOBUTYRATE AMINOTRANSFERASE, MITOCHONDRIAL"/>
    <property type="match status" value="1"/>
</dbReference>
<dbReference type="SUPFAM" id="SSF53383">
    <property type="entry name" value="PLP-dependent transferases"/>
    <property type="match status" value="1"/>
</dbReference>
<evidence type="ECO:0000313" key="8">
    <source>
        <dbReference type="EMBL" id="EFP04730.1"/>
    </source>
</evidence>
<dbReference type="FunCoup" id="E3MM39">
    <property type="interactions" value="1638"/>
</dbReference>
<evidence type="ECO:0000256" key="6">
    <source>
        <dbReference type="ARBA" id="ARBA00048021"/>
    </source>
</evidence>
<dbReference type="CDD" id="cd00610">
    <property type="entry name" value="OAT_like"/>
    <property type="match status" value="1"/>
</dbReference>
<dbReference type="EMBL" id="DS268456">
    <property type="protein sequence ID" value="EFP04730.1"/>
    <property type="molecule type" value="Genomic_DNA"/>
</dbReference>
<dbReference type="InterPro" id="IPR015421">
    <property type="entry name" value="PyrdxlP-dep_Trfase_major"/>
</dbReference>
<keyword evidence="4" id="KW-0808">Transferase</keyword>
<dbReference type="FunFam" id="3.40.640.10:FF:000073">
    <property type="entry name" value="Probable 4-aminobutyrate aminotransferase"/>
    <property type="match status" value="1"/>
</dbReference>
<name>E3MM39_CAERE</name>
<comment type="catalytic activity">
    <reaction evidence="6">
        <text>4-aminobutanoate + 2-oxoglutarate = succinate semialdehyde + L-glutamate</text>
        <dbReference type="Rhea" id="RHEA:23352"/>
        <dbReference type="ChEBI" id="CHEBI:16810"/>
        <dbReference type="ChEBI" id="CHEBI:29985"/>
        <dbReference type="ChEBI" id="CHEBI:57706"/>
        <dbReference type="ChEBI" id="CHEBI:59888"/>
        <dbReference type="EC" id="2.6.1.19"/>
    </reaction>
</comment>
<dbReference type="OrthoDB" id="5419315at2759"/>
<evidence type="ECO:0000256" key="7">
    <source>
        <dbReference type="RuleBase" id="RU003560"/>
    </source>
</evidence>
<dbReference type="HOGENOM" id="CLU_016922_12_0_1"/>
<keyword evidence="5 7" id="KW-0663">Pyridoxal phosphate</keyword>
<dbReference type="Gene3D" id="3.90.1150.10">
    <property type="entry name" value="Aspartate Aminotransferase, domain 1"/>
    <property type="match status" value="1"/>
</dbReference>
<dbReference type="Pfam" id="PF00202">
    <property type="entry name" value="Aminotran_3"/>
    <property type="match status" value="1"/>
</dbReference>
<dbReference type="eggNOG" id="KOG1405">
    <property type="taxonomic scope" value="Eukaryota"/>
</dbReference>